<name>A0ABT2Z5L1_9RHOB</name>
<evidence type="ECO:0000313" key="3">
    <source>
        <dbReference type="Proteomes" id="UP001652503"/>
    </source>
</evidence>
<feature type="transmembrane region" description="Helical" evidence="1">
    <location>
        <begin position="80"/>
        <end position="102"/>
    </location>
</feature>
<keyword evidence="1" id="KW-1133">Transmembrane helix</keyword>
<comment type="caution">
    <text evidence="2">The sequence shown here is derived from an EMBL/GenBank/DDBJ whole genome shotgun (WGS) entry which is preliminary data.</text>
</comment>
<dbReference type="EMBL" id="JAOWLA010000018">
    <property type="protein sequence ID" value="MCV2866406.1"/>
    <property type="molecule type" value="Genomic_DNA"/>
</dbReference>
<dbReference type="RefSeq" id="WP_263722940.1">
    <property type="nucleotide sequence ID" value="NZ_JAOWLA010000018.1"/>
</dbReference>
<evidence type="ECO:0008006" key="4">
    <source>
        <dbReference type="Google" id="ProtNLM"/>
    </source>
</evidence>
<keyword evidence="3" id="KW-1185">Reference proteome</keyword>
<evidence type="ECO:0000313" key="2">
    <source>
        <dbReference type="EMBL" id="MCV2866406.1"/>
    </source>
</evidence>
<protein>
    <recommendedName>
        <fullName evidence="4">Anti-sigma factor</fullName>
    </recommendedName>
</protein>
<keyword evidence="1" id="KW-0812">Transmembrane</keyword>
<evidence type="ECO:0000256" key="1">
    <source>
        <dbReference type="SAM" id="Phobius"/>
    </source>
</evidence>
<reference evidence="2 3" key="1">
    <citation type="submission" date="2022-10" db="EMBL/GenBank/DDBJ databases">
        <title>Defluviimonas sp. nov., isolated from ocean surface water.</title>
        <authorList>
            <person name="He W."/>
            <person name="Wang L."/>
            <person name="Zhang D.-F."/>
        </authorList>
    </citation>
    <scope>NUCLEOTIDE SEQUENCE [LARGE SCALE GENOMIC DNA]</scope>
    <source>
        <strain evidence="2 3">WL0075</strain>
    </source>
</reference>
<proteinExistence type="predicted"/>
<organism evidence="2 3">
    <name type="scientific">Albidovulum sediminicola</name>
    <dbReference type="NCBI Taxonomy" id="2984331"/>
    <lineage>
        <taxon>Bacteria</taxon>
        <taxon>Pseudomonadati</taxon>
        <taxon>Pseudomonadota</taxon>
        <taxon>Alphaproteobacteria</taxon>
        <taxon>Rhodobacterales</taxon>
        <taxon>Paracoccaceae</taxon>
        <taxon>Albidovulum</taxon>
    </lineage>
</organism>
<accession>A0ABT2Z5L1</accession>
<dbReference type="Proteomes" id="UP001652503">
    <property type="component" value="Unassembled WGS sequence"/>
</dbReference>
<gene>
    <name evidence="2" type="ORF">OE647_16945</name>
</gene>
<keyword evidence="1" id="KW-0472">Membrane</keyword>
<sequence>MVQDNKITVEDIHAYVDGELSEDAAALVRDFLDKHPEAATVAEDYRAINAAILTRAAMADRVPLPERHIEAVNRKPRAPLIAASLALMAAGAAAGWVAHAVLTPRPDVLDLLASEAGASWATYAPDARRPVEIAAADASQLVRWLANRTGRSVVVPTLDDQGLAFMGGRLVAGGNRPAALLMYQDSAGRRLVVLMSPEFAGDGPTGMHFRRQTESAAVIWANGKEGFGVAGPFSEEELKRAAVVVRDSFAL</sequence>